<dbReference type="SUPFAM" id="SSF55729">
    <property type="entry name" value="Acyl-CoA N-acyltransferases (Nat)"/>
    <property type="match status" value="1"/>
</dbReference>
<dbReference type="InterPro" id="IPR016181">
    <property type="entry name" value="Acyl_CoA_acyltransferase"/>
</dbReference>
<evidence type="ECO:0000259" key="1">
    <source>
        <dbReference type="PROSITE" id="PS51186"/>
    </source>
</evidence>
<gene>
    <name evidence="2" type="ORF">ACFYKX_08935</name>
</gene>
<dbReference type="EC" id="2.3.-.-" evidence="2"/>
<evidence type="ECO:0000313" key="3">
    <source>
        <dbReference type="Proteomes" id="UP001601059"/>
    </source>
</evidence>
<dbReference type="Pfam" id="PF13302">
    <property type="entry name" value="Acetyltransf_3"/>
    <property type="match status" value="1"/>
</dbReference>
<keyword evidence="2" id="KW-0808">Transferase</keyword>
<dbReference type="GO" id="GO:0016746">
    <property type="term" value="F:acyltransferase activity"/>
    <property type="evidence" value="ECO:0007669"/>
    <property type="project" value="UniProtKB-KW"/>
</dbReference>
<accession>A0ABW6K974</accession>
<dbReference type="Proteomes" id="UP001601059">
    <property type="component" value="Unassembled WGS sequence"/>
</dbReference>
<feature type="domain" description="N-acetyltransferase" evidence="1">
    <location>
        <begin position="29"/>
        <end position="186"/>
    </location>
</feature>
<protein>
    <submittedName>
        <fullName evidence="2">GNAT family N-acetyltransferase</fullName>
        <ecNumber evidence="2">2.3.-.-</ecNumber>
    </submittedName>
</protein>
<proteinExistence type="predicted"/>
<organism evidence="2 3">
    <name type="scientific">Cytobacillus spartinae</name>
    <dbReference type="NCBI Taxonomy" id="3299023"/>
    <lineage>
        <taxon>Bacteria</taxon>
        <taxon>Bacillati</taxon>
        <taxon>Bacillota</taxon>
        <taxon>Bacilli</taxon>
        <taxon>Bacillales</taxon>
        <taxon>Bacillaceae</taxon>
        <taxon>Cytobacillus</taxon>
    </lineage>
</organism>
<keyword evidence="3" id="KW-1185">Reference proteome</keyword>
<dbReference type="PANTHER" id="PTHR43792">
    <property type="entry name" value="GNAT FAMILY, PUTATIVE (AFU_ORTHOLOGUE AFUA_3G00765)-RELATED-RELATED"/>
    <property type="match status" value="1"/>
</dbReference>
<dbReference type="PANTHER" id="PTHR43792:SF1">
    <property type="entry name" value="N-ACETYLTRANSFERASE DOMAIN-CONTAINING PROTEIN"/>
    <property type="match status" value="1"/>
</dbReference>
<dbReference type="RefSeq" id="WP_389360210.1">
    <property type="nucleotide sequence ID" value="NZ_JBIACK010000003.1"/>
</dbReference>
<dbReference type="Gene3D" id="3.40.630.30">
    <property type="match status" value="1"/>
</dbReference>
<keyword evidence="2" id="KW-0012">Acyltransferase</keyword>
<dbReference type="EMBL" id="JBIACK010000003">
    <property type="protein sequence ID" value="MFE8700737.1"/>
    <property type="molecule type" value="Genomic_DNA"/>
</dbReference>
<evidence type="ECO:0000313" key="2">
    <source>
        <dbReference type="EMBL" id="MFE8700737.1"/>
    </source>
</evidence>
<comment type="caution">
    <text evidence="2">The sequence shown here is derived from an EMBL/GenBank/DDBJ whole genome shotgun (WGS) entry which is preliminary data.</text>
</comment>
<dbReference type="PROSITE" id="PS51186">
    <property type="entry name" value="GNAT"/>
    <property type="match status" value="1"/>
</dbReference>
<sequence>MGIIGMVKLINRIEIEEIIMKMIIDTDRLRLRVFEAEDFHVAKGFWGNDEVMVYSGGAVEHDLLPVVLDSYAKCYEKHGLSIFAVVEKESGNVIGAAGFKLKSSPETVELIYHFIQESWGKGYATEAAIACINVAKNHGQVKKIFASADPNNEQSFKILEKLGFDYQGLKWFEDTEQEEPYYSMNL</sequence>
<name>A0ABW6K974_9BACI</name>
<dbReference type="InterPro" id="IPR051531">
    <property type="entry name" value="N-acetyltransferase"/>
</dbReference>
<dbReference type="InterPro" id="IPR000182">
    <property type="entry name" value="GNAT_dom"/>
</dbReference>
<reference evidence="2 3" key="1">
    <citation type="submission" date="2024-08" db="EMBL/GenBank/DDBJ databases">
        <title>Two novel Cytobacillus novel species.</title>
        <authorList>
            <person name="Liu G."/>
        </authorList>
    </citation>
    <scope>NUCLEOTIDE SEQUENCE [LARGE SCALE GENOMIC DNA]</scope>
    <source>
        <strain evidence="2 3">FJAT-54145</strain>
    </source>
</reference>